<name>A0A8S5NMM0_9CAUD</name>
<organism evidence="1">
    <name type="scientific">Myoviridae sp. ctg8M33</name>
    <dbReference type="NCBI Taxonomy" id="2826680"/>
    <lineage>
        <taxon>Viruses</taxon>
        <taxon>Duplodnaviria</taxon>
        <taxon>Heunggongvirae</taxon>
        <taxon>Uroviricota</taxon>
        <taxon>Caudoviricetes</taxon>
    </lineage>
</organism>
<dbReference type="EMBL" id="BK015197">
    <property type="protein sequence ID" value="DAD95599.1"/>
    <property type="molecule type" value="Genomic_DNA"/>
</dbReference>
<sequence>MAINGADKSFAFMEFPLSMSRQDAFPLDKSSVFYSLDEAKTYAKTSPLAYVGQHISVVEEGTSTAYQIKNETGDLEPLGAAAVSVATDEEVGEMFDEVFGAEA</sequence>
<evidence type="ECO:0000313" key="1">
    <source>
        <dbReference type="EMBL" id="DAD95599.1"/>
    </source>
</evidence>
<protein>
    <submittedName>
        <fullName evidence="1">Uncharacterized protein</fullName>
    </submittedName>
</protein>
<proteinExistence type="predicted"/>
<reference evidence="1" key="1">
    <citation type="journal article" date="2021" name="Proc. Natl. Acad. Sci. U.S.A.">
        <title>A Catalog of Tens of Thousands of Viruses from Human Metagenomes Reveals Hidden Associations with Chronic Diseases.</title>
        <authorList>
            <person name="Tisza M.J."/>
            <person name="Buck C.B."/>
        </authorList>
    </citation>
    <scope>NUCLEOTIDE SEQUENCE</scope>
    <source>
        <strain evidence="1">Ctg8M33</strain>
    </source>
</reference>
<accession>A0A8S5NMM0</accession>